<sequence length="160" mass="17899">MKGEEDEGGTLALQMSEDISNQKWADIMQEEVMLSSTLTESPEREPSPLPGPPYVVQVSCTGATDEEIFFLFGGESTIKWMSITDGKGKVEIHDEDSMRRVLALDGESIKDETLKVEAFDIRSSNDVRMVGGISGGARQYQRYQDTRHDQQGYHRGGHRQ</sequence>
<keyword evidence="3" id="KW-1185">Reference proteome</keyword>
<evidence type="ECO:0000256" key="1">
    <source>
        <dbReference type="SAM" id="MobiDB-lite"/>
    </source>
</evidence>
<comment type="caution">
    <text evidence="2">The sequence shown here is derived from an EMBL/GenBank/DDBJ whole genome shotgun (WGS) entry which is preliminary data.</text>
</comment>
<dbReference type="AlphaFoldDB" id="A0AAV5VML5"/>
<feature type="non-terminal residue" evidence="2">
    <location>
        <position position="160"/>
    </location>
</feature>
<evidence type="ECO:0000313" key="2">
    <source>
        <dbReference type="EMBL" id="GMT19185.1"/>
    </source>
</evidence>
<feature type="region of interest" description="Disordered" evidence="1">
    <location>
        <begin position="135"/>
        <end position="160"/>
    </location>
</feature>
<feature type="region of interest" description="Disordered" evidence="1">
    <location>
        <begin position="34"/>
        <end position="53"/>
    </location>
</feature>
<accession>A0AAV5VML5</accession>
<reference evidence="2" key="1">
    <citation type="submission" date="2023-10" db="EMBL/GenBank/DDBJ databases">
        <title>Genome assembly of Pristionchus species.</title>
        <authorList>
            <person name="Yoshida K."/>
            <person name="Sommer R.J."/>
        </authorList>
    </citation>
    <scope>NUCLEOTIDE SEQUENCE</scope>
    <source>
        <strain evidence="2">RS5133</strain>
    </source>
</reference>
<organism evidence="2 3">
    <name type="scientific">Pristionchus fissidentatus</name>
    <dbReference type="NCBI Taxonomy" id="1538716"/>
    <lineage>
        <taxon>Eukaryota</taxon>
        <taxon>Metazoa</taxon>
        <taxon>Ecdysozoa</taxon>
        <taxon>Nematoda</taxon>
        <taxon>Chromadorea</taxon>
        <taxon>Rhabditida</taxon>
        <taxon>Rhabditina</taxon>
        <taxon>Diplogasteromorpha</taxon>
        <taxon>Diplogasteroidea</taxon>
        <taxon>Neodiplogasteridae</taxon>
        <taxon>Pristionchus</taxon>
    </lineage>
</organism>
<dbReference type="EMBL" id="BTSY01000003">
    <property type="protein sequence ID" value="GMT19185.1"/>
    <property type="molecule type" value="Genomic_DNA"/>
</dbReference>
<proteinExistence type="predicted"/>
<dbReference type="Proteomes" id="UP001432322">
    <property type="component" value="Unassembled WGS sequence"/>
</dbReference>
<name>A0AAV5VML5_9BILA</name>
<evidence type="ECO:0000313" key="3">
    <source>
        <dbReference type="Proteomes" id="UP001432322"/>
    </source>
</evidence>
<protein>
    <submittedName>
        <fullName evidence="2">Uncharacterized protein</fullName>
    </submittedName>
</protein>
<gene>
    <name evidence="2" type="ORF">PFISCL1PPCAC_10482</name>
</gene>